<organism evidence="5 6">
    <name type="scientific">Kingella kingae</name>
    <dbReference type="NCBI Taxonomy" id="504"/>
    <lineage>
        <taxon>Bacteria</taxon>
        <taxon>Pseudomonadati</taxon>
        <taxon>Pseudomonadota</taxon>
        <taxon>Betaproteobacteria</taxon>
        <taxon>Neisseriales</taxon>
        <taxon>Neisseriaceae</taxon>
        <taxon>Kingella</taxon>
    </lineage>
</organism>
<comment type="catalytic activity">
    <reaction evidence="4">
        <text>L-phenylalanyl-tRNA(Phe) + an N-terminal L-alpha-aminoacyl-[protein] = an N-terminal L-phenylalanyl-L-alpha-aminoacyl-[protein] + tRNA(Phe)</text>
        <dbReference type="Rhea" id="RHEA:43632"/>
        <dbReference type="Rhea" id="RHEA-COMP:9668"/>
        <dbReference type="Rhea" id="RHEA-COMP:9699"/>
        <dbReference type="Rhea" id="RHEA-COMP:10636"/>
        <dbReference type="Rhea" id="RHEA-COMP:10637"/>
        <dbReference type="ChEBI" id="CHEBI:78442"/>
        <dbReference type="ChEBI" id="CHEBI:78531"/>
        <dbReference type="ChEBI" id="CHEBI:78597"/>
        <dbReference type="ChEBI" id="CHEBI:83561"/>
        <dbReference type="EC" id="2.3.2.6"/>
    </reaction>
</comment>
<proteinExistence type="inferred from homology"/>
<comment type="function">
    <text evidence="4">Functions in the N-end rule pathway of protein degradation where it conjugates Leu, Phe and, less efficiently, Met from aminoacyl-tRNAs to the N-termini of proteins containing an N-terminal arginine or lysine.</text>
</comment>
<dbReference type="NCBIfam" id="TIGR00667">
    <property type="entry name" value="aat"/>
    <property type="match status" value="1"/>
</dbReference>
<keyword evidence="1 4" id="KW-0963">Cytoplasm</keyword>
<dbReference type="InterPro" id="IPR042203">
    <property type="entry name" value="Leu/Phe-tRNA_Trfase_C"/>
</dbReference>
<dbReference type="GeneID" id="93263235"/>
<name>A0AAX2J8J8_KINKI</name>
<comment type="similarity">
    <text evidence="4">Belongs to the L/F-transferase family.</text>
</comment>
<dbReference type="Proteomes" id="UP000248598">
    <property type="component" value="Chromosome 1"/>
</dbReference>
<gene>
    <name evidence="4 5" type="primary">aat</name>
    <name evidence="5" type="ORF">NCTC10529_01976</name>
</gene>
<accession>A0AAX2J8J8</accession>
<evidence type="ECO:0000256" key="1">
    <source>
        <dbReference type="ARBA" id="ARBA00022490"/>
    </source>
</evidence>
<dbReference type="HAMAP" id="MF_00688">
    <property type="entry name" value="Leu_Phe_trans"/>
    <property type="match status" value="1"/>
</dbReference>
<dbReference type="GO" id="GO:0005737">
    <property type="term" value="C:cytoplasm"/>
    <property type="evidence" value="ECO:0007669"/>
    <property type="project" value="UniProtKB-SubCell"/>
</dbReference>
<dbReference type="PANTHER" id="PTHR30098">
    <property type="entry name" value="LEUCYL/PHENYLALANYL-TRNA--PROTEIN TRANSFERASE"/>
    <property type="match status" value="1"/>
</dbReference>
<dbReference type="Pfam" id="PF03588">
    <property type="entry name" value="Leu_Phe_trans"/>
    <property type="match status" value="1"/>
</dbReference>
<dbReference type="GO" id="GO:0030163">
    <property type="term" value="P:protein catabolic process"/>
    <property type="evidence" value="ECO:0007669"/>
    <property type="project" value="UniProtKB-UniRule"/>
</dbReference>
<evidence type="ECO:0000256" key="3">
    <source>
        <dbReference type="ARBA" id="ARBA00023315"/>
    </source>
</evidence>
<evidence type="ECO:0000256" key="2">
    <source>
        <dbReference type="ARBA" id="ARBA00022679"/>
    </source>
</evidence>
<keyword evidence="2 4" id="KW-0808">Transferase</keyword>
<protein>
    <recommendedName>
        <fullName evidence="4">Leucyl/phenylalanyl-tRNA--protein transferase</fullName>
        <ecNumber evidence="4">2.3.2.6</ecNumber>
    </recommendedName>
    <alternativeName>
        <fullName evidence="4">L/F-transferase</fullName>
    </alternativeName>
    <alternativeName>
        <fullName evidence="4">Leucyltransferase</fullName>
    </alternativeName>
    <alternativeName>
        <fullName evidence="4">Phenyalanyltransferase</fullName>
    </alternativeName>
</protein>
<dbReference type="EMBL" id="LS483426">
    <property type="protein sequence ID" value="SQH25763.1"/>
    <property type="molecule type" value="Genomic_DNA"/>
</dbReference>
<evidence type="ECO:0000313" key="6">
    <source>
        <dbReference type="Proteomes" id="UP000248598"/>
    </source>
</evidence>
<dbReference type="InterPro" id="IPR016181">
    <property type="entry name" value="Acyl_CoA_acyltransferase"/>
</dbReference>
<keyword evidence="3 4" id="KW-0012">Acyltransferase</keyword>
<evidence type="ECO:0000256" key="4">
    <source>
        <dbReference type="HAMAP-Rule" id="MF_00688"/>
    </source>
</evidence>
<comment type="catalytic activity">
    <reaction evidence="4">
        <text>N-terminal L-lysyl-[protein] + L-leucyl-tRNA(Leu) = N-terminal L-leucyl-L-lysyl-[protein] + tRNA(Leu) + H(+)</text>
        <dbReference type="Rhea" id="RHEA:12340"/>
        <dbReference type="Rhea" id="RHEA-COMP:9613"/>
        <dbReference type="Rhea" id="RHEA-COMP:9622"/>
        <dbReference type="Rhea" id="RHEA-COMP:12670"/>
        <dbReference type="Rhea" id="RHEA-COMP:12671"/>
        <dbReference type="ChEBI" id="CHEBI:15378"/>
        <dbReference type="ChEBI" id="CHEBI:65249"/>
        <dbReference type="ChEBI" id="CHEBI:78442"/>
        <dbReference type="ChEBI" id="CHEBI:78494"/>
        <dbReference type="ChEBI" id="CHEBI:133043"/>
        <dbReference type="EC" id="2.3.2.6"/>
    </reaction>
</comment>
<dbReference type="EC" id="2.3.2.6" evidence="4"/>
<dbReference type="InterPro" id="IPR004616">
    <property type="entry name" value="Leu/Phe-tRNA_Trfase"/>
</dbReference>
<dbReference type="PANTHER" id="PTHR30098:SF2">
    <property type="entry name" value="LEUCYL_PHENYLALANYL-TRNA--PROTEIN TRANSFERASE"/>
    <property type="match status" value="1"/>
</dbReference>
<dbReference type="InterPro" id="IPR042221">
    <property type="entry name" value="Leu/Phe-tRNA_Trfase_N"/>
</dbReference>
<sequence>MLTLIDPDNPHFPKLNPSNTPQDGLIAASEIITPNMVQAAYRNGLFSWLKAHGYWLWFTQHPRAVIFPNQLHIGHNLRKALRQQRYQVSVNRAFDDVIRACSTVPRAGQNGTWINHDIIQTYGALHQQGKAHSFECWYPDHAGSLHLAGGFYGVQIGCVFYGESMFCQHDNASKIAFAHAVPYLRDCGIALIDCQQDTDHMCRFGSQLLPIDQYCRLLLDLNDQPLNQSIQAINIAQN</sequence>
<comment type="subcellular location">
    <subcellularLocation>
        <location evidence="4">Cytoplasm</location>
    </subcellularLocation>
</comment>
<dbReference type="Gene3D" id="3.40.630.70">
    <property type="entry name" value="Leucyl/phenylalanyl-tRNA-protein transferase, C-terminal domain"/>
    <property type="match status" value="1"/>
</dbReference>
<dbReference type="RefSeq" id="WP_003787696.1">
    <property type="nucleotide sequence ID" value="NZ_CP091518.1"/>
</dbReference>
<dbReference type="AlphaFoldDB" id="A0AAX2J8J8"/>
<dbReference type="Gene3D" id="3.30.70.3550">
    <property type="entry name" value="Leucyl/phenylalanyl-tRNA-protein transferase, N-terminal domain"/>
    <property type="match status" value="1"/>
</dbReference>
<reference evidence="5 6" key="1">
    <citation type="submission" date="2018-06" db="EMBL/GenBank/DDBJ databases">
        <authorList>
            <consortium name="Pathogen Informatics"/>
            <person name="Doyle S."/>
        </authorList>
    </citation>
    <scope>NUCLEOTIDE SEQUENCE [LARGE SCALE GENOMIC DNA]</scope>
    <source>
        <strain evidence="5 6">NCTC10529</strain>
    </source>
</reference>
<dbReference type="SUPFAM" id="SSF55729">
    <property type="entry name" value="Acyl-CoA N-acyltransferases (Nat)"/>
    <property type="match status" value="1"/>
</dbReference>
<evidence type="ECO:0000313" key="5">
    <source>
        <dbReference type="EMBL" id="SQH25763.1"/>
    </source>
</evidence>
<comment type="catalytic activity">
    <reaction evidence="4">
        <text>N-terminal L-arginyl-[protein] + L-leucyl-tRNA(Leu) = N-terminal L-leucyl-L-arginyl-[protein] + tRNA(Leu) + H(+)</text>
        <dbReference type="Rhea" id="RHEA:50416"/>
        <dbReference type="Rhea" id="RHEA-COMP:9613"/>
        <dbReference type="Rhea" id="RHEA-COMP:9622"/>
        <dbReference type="Rhea" id="RHEA-COMP:12672"/>
        <dbReference type="Rhea" id="RHEA-COMP:12673"/>
        <dbReference type="ChEBI" id="CHEBI:15378"/>
        <dbReference type="ChEBI" id="CHEBI:64719"/>
        <dbReference type="ChEBI" id="CHEBI:78442"/>
        <dbReference type="ChEBI" id="CHEBI:78494"/>
        <dbReference type="ChEBI" id="CHEBI:133044"/>
        <dbReference type="EC" id="2.3.2.6"/>
    </reaction>
</comment>
<dbReference type="GO" id="GO:0008914">
    <property type="term" value="F:leucyl-tRNA--protein transferase activity"/>
    <property type="evidence" value="ECO:0007669"/>
    <property type="project" value="UniProtKB-UniRule"/>
</dbReference>